<dbReference type="InterPro" id="IPR036396">
    <property type="entry name" value="Cyt_P450_sf"/>
</dbReference>
<keyword evidence="7" id="KW-0560">Oxidoreductase</keyword>
<dbReference type="PRINTS" id="PR00463">
    <property type="entry name" value="EP450I"/>
</dbReference>
<dbReference type="InterPro" id="IPR017972">
    <property type="entry name" value="Cyt_P450_CS"/>
</dbReference>
<dbReference type="SUPFAM" id="SSF48264">
    <property type="entry name" value="Cytochrome P450"/>
    <property type="match status" value="1"/>
</dbReference>
<evidence type="ECO:0000256" key="4">
    <source>
        <dbReference type="ARBA" id="ARBA00022723"/>
    </source>
</evidence>
<evidence type="ECO:0000256" key="6">
    <source>
        <dbReference type="PIRSR" id="PIRSR602401-1"/>
    </source>
</evidence>
<keyword evidence="7" id="KW-0503">Monooxygenase</keyword>
<evidence type="ECO:0000313" key="8">
    <source>
        <dbReference type="EMBL" id="KAJ8358285.1"/>
    </source>
</evidence>
<evidence type="ECO:0000256" key="5">
    <source>
        <dbReference type="ARBA" id="ARBA00023004"/>
    </source>
</evidence>
<gene>
    <name evidence="8" type="ORF">AAFF_G00017120</name>
</gene>
<keyword evidence="5 6" id="KW-0408">Iron</keyword>
<dbReference type="GO" id="GO:0005737">
    <property type="term" value="C:cytoplasm"/>
    <property type="evidence" value="ECO:0007669"/>
    <property type="project" value="TreeGrafter"/>
</dbReference>
<dbReference type="GO" id="GO:0005506">
    <property type="term" value="F:iron ion binding"/>
    <property type="evidence" value="ECO:0007669"/>
    <property type="project" value="InterPro"/>
</dbReference>
<dbReference type="InterPro" id="IPR002401">
    <property type="entry name" value="Cyt_P450_E_grp-I"/>
</dbReference>
<dbReference type="Gene3D" id="1.10.630.10">
    <property type="entry name" value="Cytochrome P450"/>
    <property type="match status" value="1"/>
</dbReference>
<name>A0AAD7VXW8_9TELE</name>
<keyword evidence="3 6" id="KW-0349">Heme</keyword>
<dbReference type="EMBL" id="JAINUG010001054">
    <property type="protein sequence ID" value="KAJ8358285.1"/>
    <property type="molecule type" value="Genomic_DNA"/>
</dbReference>
<dbReference type="InterPro" id="IPR050182">
    <property type="entry name" value="Cytochrome_P450_fam2"/>
</dbReference>
<reference evidence="8" key="1">
    <citation type="journal article" date="2023" name="Science">
        <title>Genome structures resolve the early diversification of teleost fishes.</title>
        <authorList>
            <person name="Parey E."/>
            <person name="Louis A."/>
            <person name="Montfort J."/>
            <person name="Bouchez O."/>
            <person name="Roques C."/>
            <person name="Iampietro C."/>
            <person name="Lluch J."/>
            <person name="Castinel A."/>
            <person name="Donnadieu C."/>
            <person name="Desvignes T."/>
            <person name="Floi Bucao C."/>
            <person name="Jouanno E."/>
            <person name="Wen M."/>
            <person name="Mejri S."/>
            <person name="Dirks R."/>
            <person name="Jansen H."/>
            <person name="Henkel C."/>
            <person name="Chen W.J."/>
            <person name="Zahm M."/>
            <person name="Cabau C."/>
            <person name="Klopp C."/>
            <person name="Thompson A.W."/>
            <person name="Robinson-Rechavi M."/>
            <person name="Braasch I."/>
            <person name="Lecointre G."/>
            <person name="Bobe J."/>
            <person name="Postlethwait J.H."/>
            <person name="Berthelot C."/>
            <person name="Roest Crollius H."/>
            <person name="Guiguen Y."/>
        </authorList>
    </citation>
    <scope>NUCLEOTIDE SEQUENCE</scope>
    <source>
        <strain evidence="8">NC1722</strain>
    </source>
</reference>
<evidence type="ECO:0000313" key="9">
    <source>
        <dbReference type="Proteomes" id="UP001221898"/>
    </source>
</evidence>
<evidence type="ECO:0000256" key="1">
    <source>
        <dbReference type="ARBA" id="ARBA00001971"/>
    </source>
</evidence>
<comment type="similarity">
    <text evidence="2 7">Belongs to the cytochrome P450 family.</text>
</comment>
<sequence length="109" mass="12311">QGTVVLPLLSSVHFDPKLWKNPDVFDPENFLDENGSFKKNEAFLPFGLGKRACVGEGLARVELFLFFSALLQHFTFTGVQPPEEINVTPACCSFGRLPRIYDCYVKVRE</sequence>
<dbReference type="GO" id="GO:0006805">
    <property type="term" value="P:xenobiotic metabolic process"/>
    <property type="evidence" value="ECO:0007669"/>
    <property type="project" value="TreeGrafter"/>
</dbReference>
<dbReference type="GO" id="GO:0016712">
    <property type="term" value="F:oxidoreductase activity, acting on paired donors, with incorporation or reduction of molecular oxygen, reduced flavin or flavoprotein as one donor, and incorporation of one atom of oxygen"/>
    <property type="evidence" value="ECO:0007669"/>
    <property type="project" value="TreeGrafter"/>
</dbReference>
<dbReference type="AlphaFoldDB" id="A0AAD7VXW8"/>
<dbReference type="Proteomes" id="UP001221898">
    <property type="component" value="Unassembled WGS sequence"/>
</dbReference>
<dbReference type="InterPro" id="IPR001128">
    <property type="entry name" value="Cyt_P450"/>
</dbReference>
<evidence type="ECO:0000256" key="7">
    <source>
        <dbReference type="RuleBase" id="RU000461"/>
    </source>
</evidence>
<evidence type="ECO:0000256" key="2">
    <source>
        <dbReference type="ARBA" id="ARBA00010617"/>
    </source>
</evidence>
<dbReference type="PANTHER" id="PTHR24300:SF346">
    <property type="entry name" value="CYTOCHROME P450 2C44"/>
    <property type="match status" value="1"/>
</dbReference>
<keyword evidence="9" id="KW-1185">Reference proteome</keyword>
<keyword evidence="4 6" id="KW-0479">Metal-binding</keyword>
<dbReference type="PANTHER" id="PTHR24300">
    <property type="entry name" value="CYTOCHROME P450 508A4-RELATED"/>
    <property type="match status" value="1"/>
</dbReference>
<feature type="non-terminal residue" evidence="8">
    <location>
        <position position="109"/>
    </location>
</feature>
<evidence type="ECO:0008006" key="10">
    <source>
        <dbReference type="Google" id="ProtNLM"/>
    </source>
</evidence>
<dbReference type="GO" id="GO:0006082">
    <property type="term" value="P:organic acid metabolic process"/>
    <property type="evidence" value="ECO:0007669"/>
    <property type="project" value="TreeGrafter"/>
</dbReference>
<dbReference type="Pfam" id="PF00067">
    <property type="entry name" value="p450"/>
    <property type="match status" value="1"/>
</dbReference>
<proteinExistence type="inferred from homology"/>
<comment type="cofactor">
    <cofactor evidence="1 6">
        <name>heme</name>
        <dbReference type="ChEBI" id="CHEBI:30413"/>
    </cofactor>
</comment>
<feature type="binding site" description="axial binding residue" evidence="6">
    <location>
        <position position="53"/>
    </location>
    <ligand>
        <name>heme</name>
        <dbReference type="ChEBI" id="CHEBI:30413"/>
    </ligand>
    <ligandPart>
        <name>Fe</name>
        <dbReference type="ChEBI" id="CHEBI:18248"/>
    </ligandPart>
</feature>
<dbReference type="PROSITE" id="PS00086">
    <property type="entry name" value="CYTOCHROME_P450"/>
    <property type="match status" value="1"/>
</dbReference>
<comment type="caution">
    <text evidence="8">The sequence shown here is derived from an EMBL/GenBank/DDBJ whole genome shotgun (WGS) entry which is preliminary data.</text>
</comment>
<accession>A0AAD7VXW8</accession>
<protein>
    <recommendedName>
        <fullName evidence="10">Cytochrome P450</fullName>
    </recommendedName>
</protein>
<organism evidence="8 9">
    <name type="scientific">Aldrovandia affinis</name>
    <dbReference type="NCBI Taxonomy" id="143900"/>
    <lineage>
        <taxon>Eukaryota</taxon>
        <taxon>Metazoa</taxon>
        <taxon>Chordata</taxon>
        <taxon>Craniata</taxon>
        <taxon>Vertebrata</taxon>
        <taxon>Euteleostomi</taxon>
        <taxon>Actinopterygii</taxon>
        <taxon>Neopterygii</taxon>
        <taxon>Teleostei</taxon>
        <taxon>Notacanthiformes</taxon>
        <taxon>Halosauridae</taxon>
        <taxon>Aldrovandia</taxon>
    </lineage>
</organism>
<dbReference type="GO" id="GO:0020037">
    <property type="term" value="F:heme binding"/>
    <property type="evidence" value="ECO:0007669"/>
    <property type="project" value="InterPro"/>
</dbReference>
<evidence type="ECO:0000256" key="3">
    <source>
        <dbReference type="ARBA" id="ARBA00022617"/>
    </source>
</evidence>